<sequence>MHLAGFISRALFVLALICSATVPDGFMRAQGPGGMSLVLCTTDGTQEVWLTDTGEVVSVEGSGTGHDPHDGSSCVQLTVSSTENPPHPGALIRLSPWPTVPPLAGEQCLASAHHPKRHRTRAPPPPA</sequence>
<evidence type="ECO:0008006" key="5">
    <source>
        <dbReference type="Google" id="ProtNLM"/>
    </source>
</evidence>
<evidence type="ECO:0000256" key="1">
    <source>
        <dbReference type="SAM" id="MobiDB-lite"/>
    </source>
</evidence>
<dbReference type="Proteomes" id="UP001595629">
    <property type="component" value="Unassembled WGS sequence"/>
</dbReference>
<dbReference type="RefSeq" id="WP_386734827.1">
    <property type="nucleotide sequence ID" value="NZ_JBHRXI010000006.1"/>
</dbReference>
<organism evidence="3 4">
    <name type="scientific">Lutimaribacter marinistellae</name>
    <dbReference type="NCBI Taxonomy" id="1820329"/>
    <lineage>
        <taxon>Bacteria</taxon>
        <taxon>Pseudomonadati</taxon>
        <taxon>Pseudomonadota</taxon>
        <taxon>Alphaproteobacteria</taxon>
        <taxon>Rhodobacterales</taxon>
        <taxon>Roseobacteraceae</taxon>
        <taxon>Lutimaribacter</taxon>
    </lineage>
</organism>
<dbReference type="EMBL" id="JBHRXI010000006">
    <property type="protein sequence ID" value="MFC3613640.1"/>
    <property type="molecule type" value="Genomic_DNA"/>
</dbReference>
<feature type="compositionally biased region" description="Polar residues" evidence="1">
    <location>
        <begin position="73"/>
        <end position="84"/>
    </location>
</feature>
<evidence type="ECO:0000256" key="2">
    <source>
        <dbReference type="SAM" id="SignalP"/>
    </source>
</evidence>
<feature type="signal peptide" evidence="2">
    <location>
        <begin position="1"/>
        <end position="20"/>
    </location>
</feature>
<keyword evidence="2" id="KW-0732">Signal</keyword>
<proteinExistence type="predicted"/>
<comment type="caution">
    <text evidence="3">The sequence shown here is derived from an EMBL/GenBank/DDBJ whole genome shotgun (WGS) entry which is preliminary data.</text>
</comment>
<feature type="chain" id="PRO_5047420648" description="Secreted protein" evidence="2">
    <location>
        <begin position="21"/>
        <end position="127"/>
    </location>
</feature>
<evidence type="ECO:0000313" key="3">
    <source>
        <dbReference type="EMBL" id="MFC3613640.1"/>
    </source>
</evidence>
<name>A0ABV7TFI0_9RHOB</name>
<accession>A0ABV7TFI0</accession>
<keyword evidence="4" id="KW-1185">Reference proteome</keyword>
<reference evidence="4" key="1">
    <citation type="journal article" date="2019" name="Int. J. Syst. Evol. Microbiol.">
        <title>The Global Catalogue of Microorganisms (GCM) 10K type strain sequencing project: providing services to taxonomists for standard genome sequencing and annotation.</title>
        <authorList>
            <consortium name="The Broad Institute Genomics Platform"/>
            <consortium name="The Broad Institute Genome Sequencing Center for Infectious Disease"/>
            <person name="Wu L."/>
            <person name="Ma J."/>
        </authorList>
    </citation>
    <scope>NUCLEOTIDE SEQUENCE [LARGE SCALE GENOMIC DNA]</scope>
    <source>
        <strain evidence="4">KCTC 42911</strain>
    </source>
</reference>
<protein>
    <recommendedName>
        <fullName evidence="5">Secreted protein</fullName>
    </recommendedName>
</protein>
<feature type="region of interest" description="Disordered" evidence="1">
    <location>
        <begin position="58"/>
        <end position="127"/>
    </location>
</feature>
<gene>
    <name evidence="3" type="ORF">ACFORG_07690</name>
</gene>
<evidence type="ECO:0000313" key="4">
    <source>
        <dbReference type="Proteomes" id="UP001595629"/>
    </source>
</evidence>